<keyword evidence="3" id="KW-1185">Reference proteome</keyword>
<accession>A0A3M7PV78</accession>
<organism evidence="2 3">
    <name type="scientific">Brachionus plicatilis</name>
    <name type="common">Marine rotifer</name>
    <name type="synonym">Brachionus muelleri</name>
    <dbReference type="NCBI Taxonomy" id="10195"/>
    <lineage>
        <taxon>Eukaryota</taxon>
        <taxon>Metazoa</taxon>
        <taxon>Spiralia</taxon>
        <taxon>Gnathifera</taxon>
        <taxon>Rotifera</taxon>
        <taxon>Eurotatoria</taxon>
        <taxon>Monogononta</taxon>
        <taxon>Pseudotrocha</taxon>
        <taxon>Ploima</taxon>
        <taxon>Brachionidae</taxon>
        <taxon>Brachionus</taxon>
    </lineage>
</organism>
<reference evidence="2 3" key="1">
    <citation type="journal article" date="2018" name="Sci. Rep.">
        <title>Genomic signatures of local adaptation to the degree of environmental predictability in rotifers.</title>
        <authorList>
            <person name="Franch-Gras L."/>
            <person name="Hahn C."/>
            <person name="Garcia-Roger E.M."/>
            <person name="Carmona M.J."/>
            <person name="Serra M."/>
            <person name="Gomez A."/>
        </authorList>
    </citation>
    <scope>NUCLEOTIDE SEQUENCE [LARGE SCALE GENOMIC DNA]</scope>
    <source>
        <strain evidence="2">HYR1</strain>
    </source>
</reference>
<evidence type="ECO:0000256" key="1">
    <source>
        <dbReference type="SAM" id="MobiDB-lite"/>
    </source>
</evidence>
<feature type="region of interest" description="Disordered" evidence="1">
    <location>
        <begin position="1"/>
        <end position="21"/>
    </location>
</feature>
<sequence length="77" mass="9063">MQKSDKTRNRMRKSGGRPSSTISIIYHNSIQFFQIIGRIIIVRSQQFQFSQSLFNQPPKRLREIGKNINNENLKDNI</sequence>
<comment type="caution">
    <text evidence="2">The sequence shown here is derived from an EMBL/GenBank/DDBJ whole genome shotgun (WGS) entry which is preliminary data.</text>
</comment>
<dbReference type="AlphaFoldDB" id="A0A3M7PV78"/>
<protein>
    <submittedName>
        <fullName evidence="2">Uncharacterized protein</fullName>
    </submittedName>
</protein>
<evidence type="ECO:0000313" key="3">
    <source>
        <dbReference type="Proteomes" id="UP000276133"/>
    </source>
</evidence>
<gene>
    <name evidence="2" type="ORF">BpHYR1_048927</name>
</gene>
<dbReference type="Proteomes" id="UP000276133">
    <property type="component" value="Unassembled WGS sequence"/>
</dbReference>
<dbReference type="EMBL" id="REGN01008636">
    <property type="protein sequence ID" value="RNA03092.1"/>
    <property type="molecule type" value="Genomic_DNA"/>
</dbReference>
<name>A0A3M7PV78_BRAPC</name>
<evidence type="ECO:0000313" key="2">
    <source>
        <dbReference type="EMBL" id="RNA03092.1"/>
    </source>
</evidence>
<proteinExistence type="predicted"/>